<dbReference type="InterPro" id="IPR036880">
    <property type="entry name" value="Kunitz_BPTI_sf"/>
</dbReference>
<name>A0A452IJP9_9SAUR</name>
<organism evidence="4 5">
    <name type="scientific">Gopherus agassizii</name>
    <name type="common">Agassiz's desert tortoise</name>
    <dbReference type="NCBI Taxonomy" id="38772"/>
    <lineage>
        <taxon>Eukaryota</taxon>
        <taxon>Metazoa</taxon>
        <taxon>Chordata</taxon>
        <taxon>Craniata</taxon>
        <taxon>Vertebrata</taxon>
        <taxon>Euteleostomi</taxon>
        <taxon>Archelosauria</taxon>
        <taxon>Testudinata</taxon>
        <taxon>Testudines</taxon>
        <taxon>Cryptodira</taxon>
        <taxon>Durocryptodira</taxon>
        <taxon>Testudinoidea</taxon>
        <taxon>Testudinidae</taxon>
        <taxon>Gopherus</taxon>
    </lineage>
</organism>
<dbReference type="PANTHER" id="PTHR10083">
    <property type="entry name" value="KUNITZ-TYPE PROTEASE INHIBITOR-RELATED"/>
    <property type="match status" value="1"/>
</dbReference>
<dbReference type="PANTHER" id="PTHR10083:SF374">
    <property type="entry name" value="BPTI_KUNITZ INHIBITOR DOMAIN-CONTAINING PROTEIN"/>
    <property type="match status" value="1"/>
</dbReference>
<dbReference type="GO" id="GO:0004867">
    <property type="term" value="F:serine-type endopeptidase inhibitor activity"/>
    <property type="evidence" value="ECO:0007669"/>
    <property type="project" value="InterPro"/>
</dbReference>
<dbReference type="InterPro" id="IPR002223">
    <property type="entry name" value="Kunitz_BPTI"/>
</dbReference>
<evidence type="ECO:0000259" key="3">
    <source>
        <dbReference type="PROSITE" id="PS50279"/>
    </source>
</evidence>
<dbReference type="InterPro" id="IPR050098">
    <property type="entry name" value="TFPI/VKTCI-like"/>
</dbReference>
<dbReference type="Gene3D" id="4.10.410.10">
    <property type="entry name" value="Pancreatic trypsin inhibitor Kunitz domain"/>
    <property type="match status" value="1"/>
</dbReference>
<dbReference type="GO" id="GO:0005615">
    <property type="term" value="C:extracellular space"/>
    <property type="evidence" value="ECO:0007669"/>
    <property type="project" value="TreeGrafter"/>
</dbReference>
<dbReference type="SUPFAM" id="SSF57362">
    <property type="entry name" value="BPTI-like"/>
    <property type="match status" value="1"/>
</dbReference>
<feature type="region of interest" description="Disordered" evidence="2">
    <location>
        <begin position="31"/>
        <end position="55"/>
    </location>
</feature>
<reference evidence="4" key="2">
    <citation type="submission" date="2025-08" db="UniProtKB">
        <authorList>
            <consortium name="Ensembl"/>
        </authorList>
    </citation>
    <scope>IDENTIFICATION</scope>
</reference>
<dbReference type="Ensembl" id="ENSGAGT00000031997.1">
    <property type="protein sequence ID" value="ENSGAGP00000028157.1"/>
    <property type="gene ID" value="ENSGAGG00000020463.1"/>
</dbReference>
<feature type="domain" description="BPTI/Kunitz inhibitor" evidence="3">
    <location>
        <begin position="72"/>
        <end position="129"/>
    </location>
</feature>
<dbReference type="Pfam" id="PF00014">
    <property type="entry name" value="Kunitz_BPTI"/>
    <property type="match status" value="1"/>
</dbReference>
<dbReference type="AlphaFoldDB" id="A0A452IJP9"/>
<proteinExistence type="predicted"/>
<protein>
    <recommendedName>
        <fullName evidence="3">BPTI/Kunitz inhibitor domain-containing protein</fullName>
    </recommendedName>
</protein>
<evidence type="ECO:0000256" key="1">
    <source>
        <dbReference type="ARBA" id="ARBA00023157"/>
    </source>
</evidence>
<evidence type="ECO:0000313" key="5">
    <source>
        <dbReference type="Proteomes" id="UP000291020"/>
    </source>
</evidence>
<keyword evidence="1" id="KW-1015">Disulfide bond</keyword>
<reference evidence="5" key="1">
    <citation type="journal article" date="2017" name="PLoS ONE">
        <title>The Agassiz's desert tortoise genome provides a resource for the conservation of a threatened species.</title>
        <authorList>
            <person name="Tollis M."/>
            <person name="DeNardo D.F."/>
            <person name="Cornelius J.A."/>
            <person name="Dolby G.A."/>
            <person name="Edwards T."/>
            <person name="Henen B.T."/>
            <person name="Karl A.E."/>
            <person name="Murphy R.W."/>
            <person name="Kusumi K."/>
        </authorList>
    </citation>
    <scope>NUCLEOTIDE SEQUENCE [LARGE SCALE GENOMIC DNA]</scope>
</reference>
<evidence type="ECO:0000256" key="2">
    <source>
        <dbReference type="SAM" id="MobiDB-lite"/>
    </source>
</evidence>
<dbReference type="PROSITE" id="PS50279">
    <property type="entry name" value="BPTI_KUNITZ_2"/>
    <property type="match status" value="1"/>
</dbReference>
<evidence type="ECO:0000313" key="4">
    <source>
        <dbReference type="Ensembl" id="ENSGAGP00000028157.1"/>
    </source>
</evidence>
<dbReference type="PRINTS" id="PR00759">
    <property type="entry name" value="BASICPTASE"/>
</dbReference>
<sequence>MWLLAQAVEAHVLRSRGLRCDPARRRLESVSSGSVKAAKTSAPVPSCPPTSSGCRETDPWQKSLLLNPLSLCPLPADIRSLPTEMGLGAAAIPRWVCNWHAKKCEEFSYGGCHGNKNNFETKVDCLQACKGFYKA</sequence>
<accession>A0A452IJP9</accession>
<dbReference type="PROSITE" id="PS00280">
    <property type="entry name" value="BPTI_KUNITZ_1"/>
    <property type="match status" value="1"/>
</dbReference>
<reference evidence="4" key="3">
    <citation type="submission" date="2025-09" db="UniProtKB">
        <authorList>
            <consortium name="Ensembl"/>
        </authorList>
    </citation>
    <scope>IDENTIFICATION</scope>
</reference>
<dbReference type="SMART" id="SM00131">
    <property type="entry name" value="KU"/>
    <property type="match status" value="1"/>
</dbReference>
<dbReference type="InterPro" id="IPR020901">
    <property type="entry name" value="Prtase_inh_Kunz-CS"/>
</dbReference>
<dbReference type="Proteomes" id="UP000291020">
    <property type="component" value="Unassembled WGS sequence"/>
</dbReference>
<keyword evidence="5" id="KW-1185">Reference proteome</keyword>